<evidence type="ECO:0000313" key="1">
    <source>
        <dbReference type="EMBL" id="NML96021.1"/>
    </source>
</evidence>
<protein>
    <submittedName>
        <fullName evidence="1">DUF3768 domain-containing protein</fullName>
    </submittedName>
</protein>
<dbReference type="AlphaFoldDB" id="A0A7Y0GB82"/>
<dbReference type="RefSeq" id="WP_169495223.1">
    <property type="nucleotide sequence ID" value="NZ_JABBGM010000015.1"/>
</dbReference>
<organism evidence="1 2">
    <name type="scientific">Novosphingobium olei</name>
    <dbReference type="NCBI Taxonomy" id="2728851"/>
    <lineage>
        <taxon>Bacteria</taxon>
        <taxon>Pseudomonadati</taxon>
        <taxon>Pseudomonadota</taxon>
        <taxon>Alphaproteobacteria</taxon>
        <taxon>Sphingomonadales</taxon>
        <taxon>Sphingomonadaceae</taxon>
        <taxon>Novosphingobium</taxon>
    </lineage>
</organism>
<proteinExistence type="predicted"/>
<evidence type="ECO:0000313" key="2">
    <source>
        <dbReference type="Proteomes" id="UP000583556"/>
    </source>
</evidence>
<reference evidence="1 2" key="1">
    <citation type="submission" date="2020-04" db="EMBL/GenBank/DDBJ databases">
        <title>Novosphingobium sp. TW-4 isolated from soil.</title>
        <authorList>
            <person name="Dahal R.H."/>
            <person name="Chaudhary D.K."/>
        </authorList>
    </citation>
    <scope>NUCLEOTIDE SEQUENCE [LARGE SCALE GENOMIC DNA]</scope>
    <source>
        <strain evidence="1 2">TW-4</strain>
    </source>
</reference>
<keyword evidence="2" id="KW-1185">Reference proteome</keyword>
<gene>
    <name evidence="1" type="ORF">HHL27_20340</name>
</gene>
<comment type="caution">
    <text evidence="1">The sequence shown here is derived from an EMBL/GenBank/DDBJ whole genome shotgun (WGS) entry which is preliminary data.</text>
</comment>
<dbReference type="InterPro" id="IPR022243">
    <property type="entry name" value="DUF3768"/>
</dbReference>
<accession>A0A7Y0GB82</accession>
<sequence>MSDNTSPTTAQTPEHARTAQVAALNDNVRRGEDRQARIVMTRGVAELLAGTGTDEPARTARSILNQAALMRAIADADIDPGDDPAGERDFGVVTFLEQRLFWKVDYYAADGEFAYGSGAPLDPVLTTRVLTILLASEY</sequence>
<dbReference type="Pfam" id="PF12599">
    <property type="entry name" value="DUF3768"/>
    <property type="match status" value="1"/>
</dbReference>
<name>A0A7Y0GB82_9SPHN</name>
<dbReference type="Proteomes" id="UP000583556">
    <property type="component" value="Unassembled WGS sequence"/>
</dbReference>
<dbReference type="EMBL" id="JABBGM010000015">
    <property type="protein sequence ID" value="NML96021.1"/>
    <property type="molecule type" value="Genomic_DNA"/>
</dbReference>